<comment type="caution">
    <text evidence="3">The sequence shown here is derived from an EMBL/GenBank/DDBJ whole genome shotgun (WGS) entry which is preliminary data.</text>
</comment>
<dbReference type="STRING" id="1637975.AN957_08200"/>
<dbReference type="Proteomes" id="UP000050996">
    <property type="component" value="Unassembled WGS sequence"/>
</dbReference>
<keyword evidence="2" id="KW-0472">Membrane</keyword>
<feature type="compositionally biased region" description="Low complexity" evidence="1">
    <location>
        <begin position="34"/>
        <end position="48"/>
    </location>
</feature>
<keyword evidence="2" id="KW-1133">Transmembrane helix</keyword>
<proteinExistence type="predicted"/>
<dbReference type="RefSeq" id="WP_053475122.1">
    <property type="nucleotide sequence ID" value="NZ_CP041305.1"/>
</dbReference>
<organism evidence="3 4">
    <name type="scientific">Cytobacillus solani</name>
    <dbReference type="NCBI Taxonomy" id="1637975"/>
    <lineage>
        <taxon>Bacteria</taxon>
        <taxon>Bacillati</taxon>
        <taxon>Bacillota</taxon>
        <taxon>Bacilli</taxon>
        <taxon>Bacillales</taxon>
        <taxon>Bacillaceae</taxon>
        <taxon>Cytobacillus</taxon>
    </lineage>
</organism>
<gene>
    <name evidence="3" type="ORF">AN957_08200</name>
</gene>
<dbReference type="AlphaFoldDB" id="A0A0Q3SGL1"/>
<accession>A0A0Q3SGL1</accession>
<sequence>MIVNIFIGGVIFGYASWSLVKFIKKSKQGKCAGCSTKNSCSSSCHSISDVPLKK</sequence>
<name>A0A0Q3SGL1_9BACI</name>
<feature type="region of interest" description="Disordered" evidence="1">
    <location>
        <begin position="33"/>
        <end position="54"/>
    </location>
</feature>
<keyword evidence="3" id="KW-0378">Hydrolase</keyword>
<evidence type="ECO:0000256" key="1">
    <source>
        <dbReference type="SAM" id="MobiDB-lite"/>
    </source>
</evidence>
<protein>
    <submittedName>
        <fullName evidence="3">Hydrolase</fullName>
    </submittedName>
</protein>
<evidence type="ECO:0000313" key="3">
    <source>
        <dbReference type="EMBL" id="KQL18548.1"/>
    </source>
</evidence>
<keyword evidence="4" id="KW-1185">Reference proteome</keyword>
<feature type="transmembrane region" description="Helical" evidence="2">
    <location>
        <begin position="6"/>
        <end position="23"/>
    </location>
</feature>
<reference evidence="3 4" key="1">
    <citation type="submission" date="2015-09" db="EMBL/GenBank/DDBJ databases">
        <title>Genome sequencing project for genomic taxonomy and phylogenomics of Bacillus-like bacteria.</title>
        <authorList>
            <person name="Liu B."/>
            <person name="Wang J."/>
            <person name="Zhu Y."/>
            <person name="Liu G."/>
            <person name="Chen Q."/>
            <person name="Chen Z."/>
            <person name="Lan J."/>
            <person name="Che J."/>
            <person name="Ge C."/>
            <person name="Shi H."/>
            <person name="Pan Z."/>
            <person name="Liu X."/>
        </authorList>
    </citation>
    <scope>NUCLEOTIDE SEQUENCE [LARGE SCALE GENOMIC DNA]</scope>
    <source>
        <strain evidence="3 4">FJAT-18043</strain>
    </source>
</reference>
<evidence type="ECO:0000313" key="4">
    <source>
        <dbReference type="Proteomes" id="UP000050996"/>
    </source>
</evidence>
<dbReference type="PATRIC" id="fig|1637975.4.peg.1386"/>
<dbReference type="GO" id="GO:0016787">
    <property type="term" value="F:hydrolase activity"/>
    <property type="evidence" value="ECO:0007669"/>
    <property type="project" value="UniProtKB-KW"/>
</dbReference>
<evidence type="ECO:0000256" key="2">
    <source>
        <dbReference type="SAM" id="Phobius"/>
    </source>
</evidence>
<keyword evidence="2" id="KW-0812">Transmembrane</keyword>
<dbReference type="EMBL" id="LJIX01000006">
    <property type="protein sequence ID" value="KQL18548.1"/>
    <property type="molecule type" value="Genomic_DNA"/>
</dbReference>
<dbReference type="Pfam" id="PF12669">
    <property type="entry name" value="FeoB_associated"/>
    <property type="match status" value="1"/>
</dbReference>